<accession>A0A9P9L3T5</accession>
<organism evidence="1 2">
    <name type="scientific">Fusarium solani</name>
    <name type="common">Filamentous fungus</name>
    <dbReference type="NCBI Taxonomy" id="169388"/>
    <lineage>
        <taxon>Eukaryota</taxon>
        <taxon>Fungi</taxon>
        <taxon>Dikarya</taxon>
        <taxon>Ascomycota</taxon>
        <taxon>Pezizomycotina</taxon>
        <taxon>Sordariomycetes</taxon>
        <taxon>Hypocreomycetidae</taxon>
        <taxon>Hypocreales</taxon>
        <taxon>Nectriaceae</taxon>
        <taxon>Fusarium</taxon>
        <taxon>Fusarium solani species complex</taxon>
    </lineage>
</organism>
<comment type="caution">
    <text evidence="1">The sequence shown here is derived from an EMBL/GenBank/DDBJ whole genome shotgun (WGS) entry which is preliminary data.</text>
</comment>
<dbReference type="Proteomes" id="UP000736672">
    <property type="component" value="Unassembled WGS sequence"/>
</dbReference>
<proteinExistence type="predicted"/>
<evidence type="ECO:0000313" key="1">
    <source>
        <dbReference type="EMBL" id="KAH7273631.1"/>
    </source>
</evidence>
<keyword evidence="2" id="KW-1185">Reference proteome</keyword>
<reference evidence="1" key="1">
    <citation type="journal article" date="2021" name="Nat. Commun.">
        <title>Genetic determinants of endophytism in the Arabidopsis root mycobiome.</title>
        <authorList>
            <person name="Mesny F."/>
            <person name="Miyauchi S."/>
            <person name="Thiergart T."/>
            <person name="Pickel B."/>
            <person name="Atanasova L."/>
            <person name="Karlsson M."/>
            <person name="Huettel B."/>
            <person name="Barry K.W."/>
            <person name="Haridas S."/>
            <person name="Chen C."/>
            <person name="Bauer D."/>
            <person name="Andreopoulos W."/>
            <person name="Pangilinan J."/>
            <person name="LaButti K."/>
            <person name="Riley R."/>
            <person name="Lipzen A."/>
            <person name="Clum A."/>
            <person name="Drula E."/>
            <person name="Henrissat B."/>
            <person name="Kohler A."/>
            <person name="Grigoriev I.V."/>
            <person name="Martin F.M."/>
            <person name="Hacquard S."/>
        </authorList>
    </citation>
    <scope>NUCLEOTIDE SEQUENCE</scope>
    <source>
        <strain evidence="1">FSSC 5 MPI-SDFR-AT-0091</strain>
    </source>
</reference>
<gene>
    <name evidence="1" type="ORF">B0J15DRAFT_106284</name>
</gene>
<dbReference type="AlphaFoldDB" id="A0A9P9L3T5"/>
<dbReference type="EMBL" id="JAGTJS010000002">
    <property type="protein sequence ID" value="KAH7273631.1"/>
    <property type="molecule type" value="Genomic_DNA"/>
</dbReference>
<protein>
    <submittedName>
        <fullName evidence="1">Uncharacterized protein</fullName>
    </submittedName>
</protein>
<sequence length="126" mass="14522">MAWQCRVTYIERLSSLALVLAGDRFCQARRKDIDYHLNGPRLWSCQTWIVIGIGLGRAGMFIKNFLGGSPEGSLICTRLFWGFGDDVVDVKVVVYESLCWRWSFWCSGIHSGQMSARHERWMWIAS</sequence>
<name>A0A9P9L3T5_FUSSL</name>
<evidence type="ECO:0000313" key="2">
    <source>
        <dbReference type="Proteomes" id="UP000736672"/>
    </source>
</evidence>